<accession>A0A7R9M6R3</accession>
<reference evidence="3" key="1">
    <citation type="submission" date="2020-11" db="EMBL/GenBank/DDBJ databases">
        <authorList>
            <person name="Tran Van P."/>
        </authorList>
    </citation>
    <scope>NUCLEOTIDE SEQUENCE</scope>
</reference>
<dbReference type="AlphaFoldDB" id="A0A7R9M6R3"/>
<evidence type="ECO:0000313" key="4">
    <source>
        <dbReference type="Proteomes" id="UP000728032"/>
    </source>
</evidence>
<dbReference type="CDD" id="cd19941">
    <property type="entry name" value="TIL"/>
    <property type="match status" value="1"/>
</dbReference>
<keyword evidence="1" id="KW-0732">Signal</keyword>
<name>A0A7R9M6R3_9ACAR</name>
<dbReference type="Pfam" id="PF01826">
    <property type="entry name" value="TIL"/>
    <property type="match status" value="1"/>
</dbReference>
<dbReference type="Gene3D" id="2.10.25.10">
    <property type="entry name" value="Laminin"/>
    <property type="match status" value="1"/>
</dbReference>
<feature type="domain" description="TIL" evidence="2">
    <location>
        <begin position="27"/>
        <end position="73"/>
    </location>
</feature>
<feature type="signal peptide" evidence="1">
    <location>
        <begin position="1"/>
        <end position="20"/>
    </location>
</feature>
<keyword evidence="4" id="KW-1185">Reference proteome</keyword>
<protein>
    <recommendedName>
        <fullName evidence="2">TIL domain-containing protein</fullName>
    </recommendedName>
</protein>
<dbReference type="EMBL" id="CAJPVJ010008298">
    <property type="protein sequence ID" value="CAG2171827.1"/>
    <property type="molecule type" value="Genomic_DNA"/>
</dbReference>
<proteinExistence type="predicted"/>
<dbReference type="Proteomes" id="UP000728032">
    <property type="component" value="Unassembled WGS sequence"/>
</dbReference>
<evidence type="ECO:0000313" key="3">
    <source>
        <dbReference type="EMBL" id="CAD7654640.1"/>
    </source>
</evidence>
<dbReference type="EMBL" id="OC923123">
    <property type="protein sequence ID" value="CAD7654640.1"/>
    <property type="molecule type" value="Genomic_DNA"/>
</dbReference>
<organism evidence="3">
    <name type="scientific">Oppiella nova</name>
    <dbReference type="NCBI Taxonomy" id="334625"/>
    <lineage>
        <taxon>Eukaryota</taxon>
        <taxon>Metazoa</taxon>
        <taxon>Ecdysozoa</taxon>
        <taxon>Arthropoda</taxon>
        <taxon>Chelicerata</taxon>
        <taxon>Arachnida</taxon>
        <taxon>Acari</taxon>
        <taxon>Acariformes</taxon>
        <taxon>Sarcoptiformes</taxon>
        <taxon>Oribatida</taxon>
        <taxon>Brachypylina</taxon>
        <taxon>Oppioidea</taxon>
        <taxon>Oppiidae</taxon>
        <taxon>Oppiella</taxon>
    </lineage>
</organism>
<dbReference type="InterPro" id="IPR002919">
    <property type="entry name" value="TIL_dom"/>
</dbReference>
<sequence>MRSFVLIIFIAVILTGITSAQRCINGRHIQCGSACPITCNNLRSPPRFCTKNCVSGCQCDRGLGLSDEKQKVKLLEFEKV</sequence>
<feature type="chain" id="PRO_5035680339" description="TIL domain-containing protein" evidence="1">
    <location>
        <begin position="21"/>
        <end position="80"/>
    </location>
</feature>
<evidence type="ECO:0000259" key="2">
    <source>
        <dbReference type="Pfam" id="PF01826"/>
    </source>
</evidence>
<dbReference type="SUPFAM" id="SSF57567">
    <property type="entry name" value="Serine protease inhibitors"/>
    <property type="match status" value="1"/>
</dbReference>
<dbReference type="OrthoDB" id="6481432at2759"/>
<gene>
    <name evidence="3" type="ORF">ONB1V03_LOCUS11286</name>
</gene>
<dbReference type="InterPro" id="IPR036084">
    <property type="entry name" value="Ser_inhib-like_sf"/>
</dbReference>
<evidence type="ECO:0000256" key="1">
    <source>
        <dbReference type="SAM" id="SignalP"/>
    </source>
</evidence>